<accession>A0A812TFN5</accession>
<comment type="caution">
    <text evidence="2">The sequence shown here is derived from an EMBL/GenBank/DDBJ whole genome shotgun (WGS) entry which is preliminary data.</text>
</comment>
<keyword evidence="3" id="KW-1185">Reference proteome</keyword>
<dbReference type="InterPro" id="IPR001584">
    <property type="entry name" value="Integrase_cat-core"/>
</dbReference>
<reference evidence="2" key="1">
    <citation type="submission" date="2021-02" db="EMBL/GenBank/DDBJ databases">
        <authorList>
            <person name="Dougan E. K."/>
            <person name="Rhodes N."/>
            <person name="Thang M."/>
            <person name="Chan C."/>
        </authorList>
    </citation>
    <scope>NUCLEOTIDE SEQUENCE</scope>
</reference>
<feature type="non-terminal residue" evidence="2">
    <location>
        <position position="1"/>
    </location>
</feature>
<evidence type="ECO:0000313" key="3">
    <source>
        <dbReference type="Proteomes" id="UP000601435"/>
    </source>
</evidence>
<dbReference type="SUPFAM" id="SSF53098">
    <property type="entry name" value="Ribonuclease H-like"/>
    <property type="match status" value="1"/>
</dbReference>
<dbReference type="PROSITE" id="PS50994">
    <property type="entry name" value="INTEGRASE"/>
    <property type="match status" value="1"/>
</dbReference>
<dbReference type="EMBL" id="CAJNJA010024305">
    <property type="protein sequence ID" value="CAE7524507.1"/>
    <property type="molecule type" value="Genomic_DNA"/>
</dbReference>
<dbReference type="Gene3D" id="3.30.420.10">
    <property type="entry name" value="Ribonuclease H-like superfamily/Ribonuclease H"/>
    <property type="match status" value="1"/>
</dbReference>
<sequence length="474" mass="53519">MLGHFTMCEDEEGFLIQPKELTQFERETLITDLTGCVEVGMQASVTLGETMRNSHNINHQYLDSRAYNLAMNGGMKFVDKKMPSNNAGGYNEQAERGGHWILMCPRASTIWHNSVFKTFYLDYLNKQGLCQRNVWGDWLAAPTENKHVKATPCRLLTSSEQLGSEIDSRQKRGDNRAIPEPLLRCCVADCIKMPSDDLFGLRDEPLLAEELTPEDRKRAEKMVRRGVHPEVIKIALSHQCPDCLETRLADPSPAVSLQQTDVPWKVIVLDNAEFRVGDQVVHFMLIIDEATHCAASSELFRRHIDEGRNATAEEALKAIEQTWVQSFGYPDRIRLDPEGCFRSRLLEDWAAQRGIEIMPNPGEAHHQTGQVESLIGKINSDATTLLHGEEMDPYRAILNVVAAHNTVHRKQGFSPCQWAFGRDFTIDGRLFESEQGLPVLQGQLDPRHAIGKSLNLRVMAEEVYKKSQASQQLS</sequence>
<dbReference type="OrthoDB" id="412923at2759"/>
<proteinExistence type="predicted"/>
<organism evidence="2 3">
    <name type="scientific">Symbiodinium necroappetens</name>
    <dbReference type="NCBI Taxonomy" id="1628268"/>
    <lineage>
        <taxon>Eukaryota</taxon>
        <taxon>Sar</taxon>
        <taxon>Alveolata</taxon>
        <taxon>Dinophyceae</taxon>
        <taxon>Suessiales</taxon>
        <taxon>Symbiodiniaceae</taxon>
        <taxon>Symbiodinium</taxon>
    </lineage>
</organism>
<gene>
    <name evidence="2" type="primary">GIP</name>
    <name evidence="2" type="ORF">SNEC2469_LOCUS15024</name>
</gene>
<evidence type="ECO:0000313" key="2">
    <source>
        <dbReference type="EMBL" id="CAE7524507.1"/>
    </source>
</evidence>
<evidence type="ECO:0000259" key="1">
    <source>
        <dbReference type="PROSITE" id="PS50994"/>
    </source>
</evidence>
<protein>
    <submittedName>
        <fullName evidence="2">GIP protein</fullName>
    </submittedName>
</protein>
<dbReference type="GO" id="GO:0015074">
    <property type="term" value="P:DNA integration"/>
    <property type="evidence" value="ECO:0007669"/>
    <property type="project" value="InterPro"/>
</dbReference>
<dbReference type="Proteomes" id="UP000601435">
    <property type="component" value="Unassembled WGS sequence"/>
</dbReference>
<dbReference type="InterPro" id="IPR036397">
    <property type="entry name" value="RNaseH_sf"/>
</dbReference>
<dbReference type="GO" id="GO:0003676">
    <property type="term" value="F:nucleic acid binding"/>
    <property type="evidence" value="ECO:0007669"/>
    <property type="project" value="InterPro"/>
</dbReference>
<dbReference type="AlphaFoldDB" id="A0A812TFN5"/>
<feature type="domain" description="Integrase catalytic" evidence="1">
    <location>
        <begin position="249"/>
        <end position="423"/>
    </location>
</feature>
<dbReference type="InterPro" id="IPR012337">
    <property type="entry name" value="RNaseH-like_sf"/>
</dbReference>
<name>A0A812TFN5_9DINO</name>